<dbReference type="GO" id="GO:0030286">
    <property type="term" value="C:dynein complex"/>
    <property type="evidence" value="ECO:0007669"/>
    <property type="project" value="InterPro"/>
</dbReference>
<evidence type="ECO:0000313" key="2">
    <source>
        <dbReference type="Proteomes" id="UP000007303"/>
    </source>
</evidence>
<dbReference type="InterPro" id="IPR027417">
    <property type="entry name" value="P-loop_NTPase"/>
</dbReference>
<dbReference type="Proteomes" id="UP000007303">
    <property type="component" value="Unassembled WGS sequence"/>
</dbReference>
<sequence>METARQKYFLQTYLAHEIPMLFVGPTGTGKSVINKSFLVKLPKDQYIPNCIDFSARTSSVQTQEIVMAKLDRRRKGVFGPPVGKKCIVYVDDLNMPAKEIYGAQPPIELLRQWIDHH</sequence>
<dbReference type="STRING" id="99883.ENSTNIP00000002461"/>
<evidence type="ECO:0000313" key="1">
    <source>
        <dbReference type="Ensembl" id="ENSTNIP00000002461.1"/>
    </source>
</evidence>
<dbReference type="SUPFAM" id="SSF52540">
    <property type="entry name" value="P-loop containing nucleoside triphosphate hydrolases"/>
    <property type="match status" value="1"/>
</dbReference>
<dbReference type="Gene3D" id="3.40.50.300">
    <property type="entry name" value="P-loop containing nucleotide triphosphate hydrolases"/>
    <property type="match status" value="1"/>
</dbReference>
<dbReference type="PANTHER" id="PTHR22878:SF71">
    <property type="entry name" value="DYNEIN, AXONEMAL, HEAVY CHAIN 3"/>
    <property type="match status" value="1"/>
</dbReference>
<dbReference type="GO" id="GO:0007018">
    <property type="term" value="P:microtubule-based movement"/>
    <property type="evidence" value="ECO:0007669"/>
    <property type="project" value="InterPro"/>
</dbReference>
<dbReference type="InterPro" id="IPR026983">
    <property type="entry name" value="DHC"/>
</dbReference>
<dbReference type="Ensembl" id="ENSTNIT00000000017.1">
    <property type="protein sequence ID" value="ENSTNIP00000002461.1"/>
    <property type="gene ID" value="ENSTNIG00000001327.1"/>
</dbReference>
<dbReference type="OMA" id="KMPHAFL"/>
<dbReference type="GO" id="GO:0051959">
    <property type="term" value="F:dynein light intermediate chain binding"/>
    <property type="evidence" value="ECO:0007669"/>
    <property type="project" value="InterPro"/>
</dbReference>
<dbReference type="Pfam" id="PF12775">
    <property type="entry name" value="AAA_7"/>
    <property type="match status" value="1"/>
</dbReference>
<dbReference type="GeneTree" id="ENSGT00940000154959"/>
<accession>H3C2J3</accession>
<name>H3C2J3_TETNG</name>
<dbReference type="HOGENOM" id="CLU_2090402_0_0_1"/>
<dbReference type="AlphaFoldDB" id="H3C2J3"/>
<protein>
    <recommendedName>
        <fullName evidence="3">Dynein heavy chain 3 AAA+ lid domain-containing protein</fullName>
    </recommendedName>
</protein>
<evidence type="ECO:0008006" key="3">
    <source>
        <dbReference type="Google" id="ProtNLM"/>
    </source>
</evidence>
<proteinExistence type="predicted"/>
<reference evidence="1" key="3">
    <citation type="submission" date="2025-09" db="UniProtKB">
        <authorList>
            <consortium name="Ensembl"/>
        </authorList>
    </citation>
    <scope>IDENTIFICATION</scope>
</reference>
<dbReference type="InParanoid" id="H3C2J3"/>
<dbReference type="GO" id="GO:0045505">
    <property type="term" value="F:dynein intermediate chain binding"/>
    <property type="evidence" value="ECO:0007669"/>
    <property type="project" value="InterPro"/>
</dbReference>
<reference evidence="1" key="2">
    <citation type="submission" date="2025-08" db="UniProtKB">
        <authorList>
            <consortium name="Ensembl"/>
        </authorList>
    </citation>
    <scope>IDENTIFICATION</scope>
</reference>
<organism evidence="1 2">
    <name type="scientific">Tetraodon nigroviridis</name>
    <name type="common">Spotted green pufferfish</name>
    <name type="synonym">Chelonodon nigroviridis</name>
    <dbReference type="NCBI Taxonomy" id="99883"/>
    <lineage>
        <taxon>Eukaryota</taxon>
        <taxon>Metazoa</taxon>
        <taxon>Chordata</taxon>
        <taxon>Craniata</taxon>
        <taxon>Vertebrata</taxon>
        <taxon>Euteleostomi</taxon>
        <taxon>Actinopterygii</taxon>
        <taxon>Neopterygii</taxon>
        <taxon>Teleostei</taxon>
        <taxon>Neoteleostei</taxon>
        <taxon>Acanthomorphata</taxon>
        <taxon>Eupercaria</taxon>
        <taxon>Tetraodontiformes</taxon>
        <taxon>Tetradontoidea</taxon>
        <taxon>Tetraodontidae</taxon>
        <taxon>Tetraodon</taxon>
    </lineage>
</organism>
<keyword evidence="2" id="KW-1185">Reference proteome</keyword>
<dbReference type="PANTHER" id="PTHR22878">
    <property type="entry name" value="DYNEIN HEAVY CHAIN 6, AXONEMAL-LIKE-RELATED"/>
    <property type="match status" value="1"/>
</dbReference>
<reference evidence="2" key="1">
    <citation type="journal article" date="2004" name="Nature">
        <title>Genome duplication in the teleost fish Tetraodon nigroviridis reveals the early vertebrate proto-karyotype.</title>
        <authorList>
            <person name="Jaillon O."/>
            <person name="Aury J.-M."/>
            <person name="Brunet F."/>
            <person name="Petit J.-L."/>
            <person name="Stange-Thomann N."/>
            <person name="Mauceli E."/>
            <person name="Bouneau L."/>
            <person name="Fischer C."/>
            <person name="Ozouf-Costaz C."/>
            <person name="Bernot A."/>
            <person name="Nicaud S."/>
            <person name="Jaffe D."/>
            <person name="Fisher S."/>
            <person name="Lutfalla G."/>
            <person name="Dossat C."/>
            <person name="Segurens B."/>
            <person name="Dasilva C."/>
            <person name="Salanoubat M."/>
            <person name="Levy M."/>
            <person name="Boudet N."/>
            <person name="Castellano S."/>
            <person name="Anthouard V."/>
            <person name="Jubin C."/>
            <person name="Castelli V."/>
            <person name="Katinka M."/>
            <person name="Vacherie B."/>
            <person name="Biemont C."/>
            <person name="Skalli Z."/>
            <person name="Cattolico L."/>
            <person name="Poulain J."/>
            <person name="De Berardinis V."/>
            <person name="Cruaud C."/>
            <person name="Duprat S."/>
            <person name="Brottier P."/>
            <person name="Coutanceau J.-P."/>
            <person name="Gouzy J."/>
            <person name="Parra G."/>
            <person name="Lardier G."/>
            <person name="Chapple C."/>
            <person name="McKernan K.J."/>
            <person name="McEwan P."/>
            <person name="Bosak S."/>
            <person name="Kellis M."/>
            <person name="Volff J.-N."/>
            <person name="Guigo R."/>
            <person name="Zody M.C."/>
            <person name="Mesirov J."/>
            <person name="Lindblad-Toh K."/>
            <person name="Birren B."/>
            <person name="Nusbaum C."/>
            <person name="Kahn D."/>
            <person name="Robinson-Rechavi M."/>
            <person name="Laudet V."/>
            <person name="Schachter V."/>
            <person name="Quetier F."/>
            <person name="Saurin W."/>
            <person name="Scarpelli C."/>
            <person name="Wincker P."/>
            <person name="Lander E.S."/>
            <person name="Weissenbach J."/>
            <person name="Roest Crollius H."/>
        </authorList>
    </citation>
    <scope>NUCLEOTIDE SEQUENCE [LARGE SCALE GENOMIC DNA]</scope>
</reference>